<dbReference type="Proteomes" id="UP000195521">
    <property type="component" value="Unassembled WGS sequence"/>
</dbReference>
<feature type="transmembrane region" description="Helical" evidence="1">
    <location>
        <begin position="296"/>
        <end position="320"/>
    </location>
</feature>
<sequence length="368" mass="43711">MTIPTHDDILKVDFDDVYMRSNENYNSIISRNWNEYKHHNFTDLCSYAKYDICRNSKGVSFTADCRKLVILLDNMSHILNGNHHNKIYFCIYLNYKLHELVKNYNCIVRNPIDVYRYMTEARRTWFSRTIPKTCVGYLVDLGDETFLNFRKLDQLYDNFYKFKYNKHSCSYAEYCSREYKNLLRTSSNEQNMDFHDLLYEFIYHFEKYMIGVESCKDFSQWGQPQSKTNRSAEGSTNTSAMKVTREMGGIKEIERVIEMDGTGKNILKIISERKKTLDKARLSPHTGTETTVSSGMAVLFFSVLIIVFIMYKYTAFGSYFNPRMRKLKRKMKKKDKKNMNIMGSHEWIYNNENGNKYQIQYSYMDNSS</sequence>
<name>A0A1Y1JPG6_PLAGO</name>
<organism evidence="2 3">
    <name type="scientific">Plasmodium gonderi</name>
    <dbReference type="NCBI Taxonomy" id="77519"/>
    <lineage>
        <taxon>Eukaryota</taxon>
        <taxon>Sar</taxon>
        <taxon>Alveolata</taxon>
        <taxon>Apicomplexa</taxon>
        <taxon>Aconoidasida</taxon>
        <taxon>Haemosporida</taxon>
        <taxon>Plasmodiidae</taxon>
        <taxon>Plasmodium</taxon>
        <taxon>Plasmodium (Plasmodium)</taxon>
    </lineage>
</organism>
<dbReference type="AlphaFoldDB" id="A0A1Y1JPG6"/>
<evidence type="ECO:0000313" key="3">
    <source>
        <dbReference type="Proteomes" id="UP000195521"/>
    </source>
</evidence>
<protein>
    <submittedName>
        <fullName evidence="2">Variable surface protein</fullName>
    </submittedName>
</protein>
<keyword evidence="1" id="KW-0472">Membrane</keyword>
<dbReference type="EMBL" id="BDQF01000130">
    <property type="protein sequence ID" value="GAW84140.1"/>
    <property type="molecule type" value="Genomic_DNA"/>
</dbReference>
<accession>A0A1Y1JPG6</accession>
<evidence type="ECO:0000256" key="1">
    <source>
        <dbReference type="SAM" id="Phobius"/>
    </source>
</evidence>
<evidence type="ECO:0000313" key="2">
    <source>
        <dbReference type="EMBL" id="GAW84140.1"/>
    </source>
</evidence>
<dbReference type="GeneID" id="39744948"/>
<proteinExistence type="predicted"/>
<gene>
    <name evidence="2" type="ORF">PGO_001305</name>
</gene>
<comment type="caution">
    <text evidence="2">The sequence shown here is derived from an EMBL/GenBank/DDBJ whole genome shotgun (WGS) entry which is preliminary data.</text>
</comment>
<keyword evidence="1" id="KW-0812">Transmembrane</keyword>
<reference evidence="3" key="1">
    <citation type="submission" date="2017-04" db="EMBL/GenBank/DDBJ databases">
        <title>Plasmodium gonderi genome.</title>
        <authorList>
            <person name="Arisue N."/>
            <person name="Honma H."/>
            <person name="Kawai S."/>
            <person name="Tougan T."/>
            <person name="Tanabe K."/>
            <person name="Horii T."/>
        </authorList>
    </citation>
    <scope>NUCLEOTIDE SEQUENCE [LARGE SCALE GENOMIC DNA]</scope>
    <source>
        <strain evidence="3">ATCC 30045</strain>
    </source>
</reference>
<dbReference type="RefSeq" id="XP_028546729.1">
    <property type="nucleotide sequence ID" value="XM_028690928.1"/>
</dbReference>
<keyword evidence="3" id="KW-1185">Reference proteome</keyword>
<keyword evidence="1" id="KW-1133">Transmembrane helix</keyword>